<dbReference type="AlphaFoldDB" id="X0Y489"/>
<evidence type="ECO:0000313" key="1">
    <source>
        <dbReference type="EMBL" id="GAG50565.1"/>
    </source>
</evidence>
<name>X0Y489_9ZZZZ</name>
<accession>X0Y489</accession>
<organism evidence="1">
    <name type="scientific">marine sediment metagenome</name>
    <dbReference type="NCBI Taxonomy" id="412755"/>
    <lineage>
        <taxon>unclassified sequences</taxon>
        <taxon>metagenomes</taxon>
        <taxon>ecological metagenomes</taxon>
    </lineage>
</organism>
<dbReference type="EMBL" id="BARS01054645">
    <property type="protein sequence ID" value="GAG50565.1"/>
    <property type="molecule type" value="Genomic_DNA"/>
</dbReference>
<comment type="caution">
    <text evidence="1">The sequence shown here is derived from an EMBL/GenBank/DDBJ whole genome shotgun (WGS) entry which is preliminary data.</text>
</comment>
<reference evidence="1" key="1">
    <citation type="journal article" date="2014" name="Front. Microbiol.">
        <title>High frequency of phylogenetically diverse reductive dehalogenase-homologous genes in deep subseafloor sedimentary metagenomes.</title>
        <authorList>
            <person name="Kawai M."/>
            <person name="Futagami T."/>
            <person name="Toyoda A."/>
            <person name="Takaki Y."/>
            <person name="Nishi S."/>
            <person name="Hori S."/>
            <person name="Arai W."/>
            <person name="Tsubouchi T."/>
            <person name="Morono Y."/>
            <person name="Uchiyama I."/>
            <person name="Ito T."/>
            <person name="Fujiyama A."/>
            <person name="Inagaki F."/>
            <person name="Takami H."/>
        </authorList>
    </citation>
    <scope>NUCLEOTIDE SEQUENCE</scope>
    <source>
        <strain evidence="1">Expedition CK06-06</strain>
    </source>
</reference>
<protein>
    <submittedName>
        <fullName evidence="1">Uncharacterized protein</fullName>
    </submittedName>
</protein>
<proteinExistence type="predicted"/>
<gene>
    <name evidence="1" type="ORF">S01H1_80854</name>
</gene>
<sequence length="167" mass="20245">MNPNKCEEMREENLETLESIFNWLEIEGHSELEIKQMADQLKFPLEEKFLMNCTWSYFKKCTVANLGNKPLLFFKYVREHYIEEILGLYLTKYFFDPELCFKNFLTGIQFKKKKKKKGTPYITTTYERGDNIGNKKYNISDFKYHLGRHCYLHEILSLYDVYDRHFI</sequence>
<feature type="non-terminal residue" evidence="1">
    <location>
        <position position="167"/>
    </location>
</feature>